<evidence type="ECO:0000313" key="8">
    <source>
        <dbReference type="Proteomes" id="UP000526501"/>
    </source>
</evidence>
<feature type="region of interest" description="Phosphopantothenoylcysteine decarboxylase" evidence="3">
    <location>
        <begin position="1"/>
        <end position="190"/>
    </location>
</feature>
<dbReference type="Pfam" id="PF02441">
    <property type="entry name" value="Flavoprotein"/>
    <property type="match status" value="1"/>
</dbReference>
<evidence type="ECO:0000256" key="4">
    <source>
        <dbReference type="RuleBase" id="RU364078"/>
    </source>
</evidence>
<dbReference type="GO" id="GO:0071513">
    <property type="term" value="C:phosphopantothenoylcysteine decarboxylase complex"/>
    <property type="evidence" value="ECO:0007669"/>
    <property type="project" value="TreeGrafter"/>
</dbReference>
<dbReference type="SUPFAM" id="SSF52507">
    <property type="entry name" value="Homo-oligomeric flavin-containing Cys decarboxylases, HFCD"/>
    <property type="match status" value="1"/>
</dbReference>
<comment type="catalytic activity">
    <reaction evidence="3 4">
        <text>(R)-4'-phosphopantothenate + L-cysteine + CTP = N-[(R)-4-phosphopantothenoyl]-L-cysteine + CMP + diphosphate + H(+)</text>
        <dbReference type="Rhea" id="RHEA:19397"/>
        <dbReference type="ChEBI" id="CHEBI:10986"/>
        <dbReference type="ChEBI" id="CHEBI:15378"/>
        <dbReference type="ChEBI" id="CHEBI:33019"/>
        <dbReference type="ChEBI" id="CHEBI:35235"/>
        <dbReference type="ChEBI" id="CHEBI:37563"/>
        <dbReference type="ChEBI" id="CHEBI:59458"/>
        <dbReference type="ChEBI" id="CHEBI:60377"/>
        <dbReference type="EC" id="6.3.2.5"/>
    </reaction>
</comment>
<comment type="pathway">
    <text evidence="3 4">Cofactor biosynthesis; coenzyme A biosynthesis; CoA from (R)-pantothenate: step 2/5.</text>
</comment>
<keyword evidence="3 4" id="KW-0288">FMN</keyword>
<dbReference type="AlphaFoldDB" id="A0A7X1B6G1"/>
<feature type="binding site" evidence="3">
    <location>
        <position position="326"/>
    </location>
    <ligand>
        <name>CTP</name>
        <dbReference type="ChEBI" id="CHEBI:37563"/>
    </ligand>
</feature>
<dbReference type="Proteomes" id="UP000526501">
    <property type="component" value="Unassembled WGS sequence"/>
</dbReference>
<feature type="active site" description="Proton donor" evidence="3">
    <location>
        <position position="158"/>
    </location>
</feature>
<dbReference type="PANTHER" id="PTHR14359">
    <property type="entry name" value="HOMO-OLIGOMERIC FLAVIN CONTAINING CYS DECARBOXYLASE FAMILY"/>
    <property type="match status" value="1"/>
</dbReference>
<dbReference type="Gene3D" id="3.40.50.1950">
    <property type="entry name" value="Flavin prenyltransferase-like"/>
    <property type="match status" value="1"/>
</dbReference>
<evidence type="ECO:0000256" key="2">
    <source>
        <dbReference type="ARBA" id="ARBA00023239"/>
    </source>
</evidence>
<comment type="caution">
    <text evidence="7">The sequence shown here is derived from an EMBL/GenBank/DDBJ whole genome shotgun (WGS) entry which is preliminary data.</text>
</comment>
<comment type="cofactor">
    <cofactor evidence="3">
        <name>Mg(2+)</name>
        <dbReference type="ChEBI" id="CHEBI:18420"/>
    </cofactor>
</comment>
<keyword evidence="3" id="KW-0511">Multifunctional enzyme</keyword>
<evidence type="ECO:0000313" key="7">
    <source>
        <dbReference type="EMBL" id="MBC2606477.1"/>
    </source>
</evidence>
<comment type="cofactor">
    <cofactor evidence="3">
        <name>FMN</name>
        <dbReference type="ChEBI" id="CHEBI:58210"/>
    </cofactor>
    <text evidence="3">Binds 1 FMN per subunit.</text>
</comment>
<feature type="region of interest" description="Phosphopantothenate--cysteine ligase" evidence="3">
    <location>
        <begin position="191"/>
        <end position="402"/>
    </location>
</feature>
<dbReference type="InterPro" id="IPR005252">
    <property type="entry name" value="CoaBC"/>
</dbReference>
<dbReference type="NCBIfam" id="TIGR00521">
    <property type="entry name" value="coaBC_dfp"/>
    <property type="match status" value="1"/>
</dbReference>
<proteinExistence type="inferred from homology"/>
<comment type="similarity">
    <text evidence="3 4">In the C-terminal section; belongs to the PPC synthetase family.</text>
</comment>
<keyword evidence="3 4" id="KW-0436">Ligase</keyword>
<dbReference type="Pfam" id="PF04127">
    <property type="entry name" value="DFP"/>
    <property type="match status" value="1"/>
</dbReference>
<evidence type="ECO:0000256" key="3">
    <source>
        <dbReference type="HAMAP-Rule" id="MF_02225"/>
    </source>
</evidence>
<keyword evidence="3 4" id="KW-0285">Flavoprotein</keyword>
<feature type="domain" description="Flavoprotein" evidence="5">
    <location>
        <begin position="7"/>
        <end position="179"/>
    </location>
</feature>
<feature type="domain" description="DNA/pantothenate metabolism flavoprotein C-terminal" evidence="6">
    <location>
        <begin position="186"/>
        <end position="396"/>
    </location>
</feature>
<dbReference type="PANTHER" id="PTHR14359:SF6">
    <property type="entry name" value="PHOSPHOPANTOTHENOYLCYSTEINE DECARBOXYLASE"/>
    <property type="match status" value="1"/>
</dbReference>
<dbReference type="EC" id="4.1.1.36" evidence="3"/>
<comment type="function">
    <text evidence="4">Catalyzes two steps in the biosynthesis of coenzyme A. In the first step cysteine is conjugated to 4'-phosphopantothenate to form 4-phosphopantothenoylcysteine, in the latter compound is decarboxylated to form 4'-phosphopantotheine.</text>
</comment>
<name>A0A7X1B6G1_9BACT</name>
<dbReference type="UniPathway" id="UPA00241">
    <property type="reaction ID" value="UER00353"/>
</dbReference>
<dbReference type="Gene3D" id="3.40.50.10300">
    <property type="entry name" value="CoaB-like"/>
    <property type="match status" value="1"/>
</dbReference>
<keyword evidence="3" id="KW-0460">Magnesium</keyword>
<dbReference type="GO" id="GO:0010181">
    <property type="term" value="F:FMN binding"/>
    <property type="evidence" value="ECO:0007669"/>
    <property type="project" value="UniProtKB-UniRule"/>
</dbReference>
<dbReference type="EMBL" id="JACHVC010000012">
    <property type="protein sequence ID" value="MBC2606477.1"/>
    <property type="molecule type" value="Genomic_DNA"/>
</dbReference>
<accession>A0A7X1B6G1</accession>
<dbReference type="SUPFAM" id="SSF102645">
    <property type="entry name" value="CoaB-like"/>
    <property type="match status" value="1"/>
</dbReference>
<comment type="function">
    <text evidence="3">Catalyzes two sequential steps in the biosynthesis of coenzyme A. In the first step cysteine is conjugated to 4'-phosphopantothenate to form 4-phosphopantothenoylcysteine. In the second step the latter compound is decarboxylated to form 4'-phosphopantotheine.</text>
</comment>
<dbReference type="InterPro" id="IPR003382">
    <property type="entry name" value="Flavoprotein"/>
</dbReference>
<protein>
    <recommendedName>
        <fullName evidence="3">Coenzyme A biosynthesis bifunctional protein CoaBC</fullName>
    </recommendedName>
    <alternativeName>
        <fullName evidence="3">DNA/pantothenate metabolism flavoprotein</fullName>
    </alternativeName>
    <alternativeName>
        <fullName evidence="3">Phosphopantothenoylcysteine synthetase/decarboxylase</fullName>
        <shortName evidence="3">PPCS-PPCDC</shortName>
    </alternativeName>
    <domain>
        <recommendedName>
            <fullName evidence="3">Phosphopantothenoylcysteine decarboxylase</fullName>
            <shortName evidence="3">PPC decarboxylase</shortName>
            <shortName evidence="3">PPC-DC</shortName>
            <ecNumber evidence="3">4.1.1.36</ecNumber>
        </recommendedName>
        <alternativeName>
            <fullName evidence="3">CoaC</fullName>
        </alternativeName>
    </domain>
    <domain>
        <recommendedName>
            <fullName evidence="3">Phosphopantothenate--cysteine ligase</fullName>
            <ecNumber evidence="3">6.3.2.5</ecNumber>
        </recommendedName>
        <alternativeName>
            <fullName evidence="3">CoaB</fullName>
        </alternativeName>
        <alternativeName>
            <fullName evidence="3">Phosphopantothenoylcysteine synthetase</fullName>
            <shortName evidence="3">PPC synthetase</shortName>
            <shortName evidence="3">PPC-S</shortName>
        </alternativeName>
    </domain>
</protein>
<dbReference type="InterPro" id="IPR007085">
    <property type="entry name" value="DNA/pantothenate-metab_flavo_C"/>
</dbReference>
<dbReference type="GO" id="GO:0004632">
    <property type="term" value="F:phosphopantothenate--cysteine ligase activity"/>
    <property type="evidence" value="ECO:0007669"/>
    <property type="project" value="UniProtKB-UniRule"/>
</dbReference>
<dbReference type="GO" id="GO:0004633">
    <property type="term" value="F:phosphopantothenoylcysteine decarboxylase activity"/>
    <property type="evidence" value="ECO:0007669"/>
    <property type="project" value="UniProtKB-UniRule"/>
</dbReference>
<organism evidence="7 8">
    <name type="scientific">Pelagicoccus albus</name>
    <dbReference type="NCBI Taxonomy" id="415222"/>
    <lineage>
        <taxon>Bacteria</taxon>
        <taxon>Pseudomonadati</taxon>
        <taxon>Verrucomicrobiota</taxon>
        <taxon>Opitutia</taxon>
        <taxon>Puniceicoccales</taxon>
        <taxon>Pelagicoccaceae</taxon>
        <taxon>Pelagicoccus</taxon>
    </lineage>
</organism>
<keyword evidence="3" id="KW-0479">Metal-binding</keyword>
<dbReference type="InterPro" id="IPR035929">
    <property type="entry name" value="CoaB-like_sf"/>
</dbReference>
<gene>
    <name evidence="3 7" type="primary">coaBC</name>
    <name evidence="7" type="ORF">H5P27_10525</name>
</gene>
<comment type="caution">
    <text evidence="3">Lacks conserved residue(s) required for the propagation of feature annotation.</text>
</comment>
<dbReference type="EC" id="6.3.2.5" evidence="3"/>
<evidence type="ECO:0000259" key="6">
    <source>
        <dbReference type="Pfam" id="PF04127"/>
    </source>
</evidence>
<reference evidence="7 8" key="1">
    <citation type="submission" date="2020-07" db="EMBL/GenBank/DDBJ databases">
        <authorList>
            <person name="Feng X."/>
        </authorList>
    </citation>
    <scope>NUCLEOTIDE SEQUENCE [LARGE SCALE GENOMIC DNA]</scope>
    <source>
        <strain evidence="7 8">JCM23202</strain>
    </source>
</reference>
<dbReference type="InterPro" id="IPR036551">
    <property type="entry name" value="Flavin_trans-like"/>
</dbReference>
<dbReference type="HAMAP" id="MF_02225">
    <property type="entry name" value="CoaBC"/>
    <property type="match status" value="1"/>
</dbReference>
<evidence type="ECO:0000256" key="1">
    <source>
        <dbReference type="ARBA" id="ARBA00022793"/>
    </source>
</evidence>
<feature type="binding site" evidence="3">
    <location>
        <position position="344"/>
    </location>
    <ligand>
        <name>CTP</name>
        <dbReference type="ChEBI" id="CHEBI:37563"/>
    </ligand>
</feature>
<comment type="similarity">
    <text evidence="3 4">In the N-terminal section; belongs to the HFCD (homo-oligomeric flavin containing Cys decarboxylase) superfamily.</text>
</comment>
<comment type="catalytic activity">
    <reaction evidence="3 4">
        <text>N-[(R)-4-phosphopantothenoyl]-L-cysteine + H(+) = (R)-4'-phosphopantetheine + CO2</text>
        <dbReference type="Rhea" id="RHEA:16793"/>
        <dbReference type="ChEBI" id="CHEBI:15378"/>
        <dbReference type="ChEBI" id="CHEBI:16526"/>
        <dbReference type="ChEBI" id="CHEBI:59458"/>
        <dbReference type="ChEBI" id="CHEBI:61723"/>
        <dbReference type="EC" id="4.1.1.36"/>
    </reaction>
</comment>
<evidence type="ECO:0000259" key="5">
    <source>
        <dbReference type="Pfam" id="PF02441"/>
    </source>
</evidence>
<keyword evidence="8" id="KW-1185">Reference proteome</keyword>
<feature type="binding site" evidence="3">
    <location>
        <position position="290"/>
    </location>
    <ligand>
        <name>CTP</name>
        <dbReference type="ChEBI" id="CHEBI:37563"/>
    </ligand>
</feature>
<dbReference type="GO" id="GO:0046872">
    <property type="term" value="F:metal ion binding"/>
    <property type="evidence" value="ECO:0007669"/>
    <property type="project" value="UniProtKB-KW"/>
</dbReference>
<feature type="binding site" evidence="3">
    <location>
        <position position="340"/>
    </location>
    <ligand>
        <name>CTP</name>
        <dbReference type="ChEBI" id="CHEBI:37563"/>
    </ligand>
</feature>
<feature type="binding site" evidence="3">
    <location>
        <position position="280"/>
    </location>
    <ligand>
        <name>CTP</name>
        <dbReference type="ChEBI" id="CHEBI:37563"/>
    </ligand>
</feature>
<dbReference type="GO" id="GO:0015937">
    <property type="term" value="P:coenzyme A biosynthetic process"/>
    <property type="evidence" value="ECO:0007669"/>
    <property type="project" value="UniProtKB-UniRule"/>
</dbReference>
<keyword evidence="2 3" id="KW-0456">Lyase</keyword>
<sequence length="402" mass="42539">MSSLSGKRITLIVTGSIAAYKALELIRLLTKAGASVEGVLTEGGEAFITPLSVEALTGRRAHTKMWDEHSFEMNHIELSRRADLIVIAPATAGIVAKMANGLGDDLASSVLLARNKPVLIAPSMNTAMWENAAFRRNLSQVEADGAIIVPPQTDTLACGEVGEGKMAEPSTVLQAIANHFDSAETLKGKTAIVTAGGTIERIDSVRYISNFSSGKQGNAIAISLAKAGADVTLVAGNIKDPAPQHPKLRVVSVESALEMKAAVHNSLPADIYVGCAAVCDFRVSNSSDSKIKKESGLDLTFEENPDIAKSVGTLPEGQRPSVVIGFAAETDNLIEYAQKKLASKNCDLIVANNVSNGSVFGKDSNTVHFVEKDSIQSLQELPKSEVATQLVDWIAKQFQGSD</sequence>
<dbReference type="GO" id="GO:0015941">
    <property type="term" value="P:pantothenate catabolic process"/>
    <property type="evidence" value="ECO:0007669"/>
    <property type="project" value="InterPro"/>
</dbReference>
<keyword evidence="1 3" id="KW-0210">Decarboxylase</keyword>
<feature type="binding site" evidence="3">
    <location>
        <begin position="274"/>
        <end position="276"/>
    </location>
    <ligand>
        <name>CTP</name>
        <dbReference type="ChEBI" id="CHEBI:37563"/>
    </ligand>
</feature>
<comment type="pathway">
    <text evidence="3 4">Cofactor biosynthesis; coenzyme A biosynthesis; CoA from (R)-pantothenate: step 3/5.</text>
</comment>